<protein>
    <submittedName>
        <fullName evidence="4">GH25 family lysozyme</fullName>
    </submittedName>
</protein>
<sequence length="443" mass="49082">MNDGYNYKKICLALASLIVIGIGNTAYAEYEPANSDFIDISNHQKDLQQSFFNGLPKQGVSGIALKVSEGNYYIDAYARNNIARARAAGVKVSAYHFSHFETEAEAKVEAAFFDKLLVQSGFNKSQDGYVVLDIENPNSVSPENLTRAANIFVNELKAKGYPRIDIYVGDYYLRSELIASQLVVKDPWIAAYPDYPDQHISSVAHKGGMGAWQFADNGWIDGYDGILDVSVDYSGKYTASSGSIYYEGQAIKGSKKISVSGLDIYDRPGPTAHSKVIDNTKNYLNKKVDFTKQVKTDKGLFKQFEFNGKVIGFVSDKAFSDFVTIVKKTPVDYQATIHSTDDGVRTLPYGMENSELIVMTSEIVNQEFHITEELEVSSGSTWLRLEKDGKFVGYVDKSATVAFVTMTETPVNYGVKVISTTDGIRTLPYGMRHSDLIEMTSKV</sequence>
<dbReference type="InterPro" id="IPR038200">
    <property type="entry name" value="GW_dom_sf"/>
</dbReference>
<dbReference type="RefSeq" id="WP_275471811.1">
    <property type="nucleotide sequence ID" value="NZ_JAPDSH010000005.1"/>
</dbReference>
<dbReference type="PROSITE" id="PS51904">
    <property type="entry name" value="GLYCOSYL_HYDROL_F25_2"/>
    <property type="match status" value="1"/>
</dbReference>
<comment type="caution">
    <text evidence="4">The sequence shown here is derived from an EMBL/GenBank/DDBJ whole genome shotgun (WGS) entry which is preliminary data.</text>
</comment>
<dbReference type="SUPFAM" id="SSF51445">
    <property type="entry name" value="(Trans)glycosidases"/>
    <property type="match status" value="1"/>
</dbReference>
<evidence type="ECO:0000259" key="3">
    <source>
        <dbReference type="PROSITE" id="PS51780"/>
    </source>
</evidence>
<name>A0ABT5X2L0_9ENTE</name>
<dbReference type="SUPFAM" id="SSF82057">
    <property type="entry name" value="Prokaryotic SH3-related domain"/>
    <property type="match status" value="2"/>
</dbReference>
<keyword evidence="2" id="KW-0732">Signal</keyword>
<dbReference type="Pfam" id="PF01183">
    <property type="entry name" value="Glyco_hydro_25"/>
    <property type="match status" value="1"/>
</dbReference>
<dbReference type="Pfam" id="PF13457">
    <property type="entry name" value="GW"/>
    <property type="match status" value="2"/>
</dbReference>
<proteinExistence type="inferred from homology"/>
<dbReference type="EMBL" id="JAPDSH010000005">
    <property type="protein sequence ID" value="MDF0480234.1"/>
    <property type="molecule type" value="Genomic_DNA"/>
</dbReference>
<dbReference type="InterPro" id="IPR017853">
    <property type="entry name" value="GH"/>
</dbReference>
<keyword evidence="5" id="KW-1185">Reference proteome</keyword>
<evidence type="ECO:0000256" key="1">
    <source>
        <dbReference type="ARBA" id="ARBA00010646"/>
    </source>
</evidence>
<accession>A0ABT5X2L0</accession>
<evidence type="ECO:0000313" key="5">
    <source>
        <dbReference type="Proteomes" id="UP001147148"/>
    </source>
</evidence>
<dbReference type="PANTHER" id="PTHR34135">
    <property type="entry name" value="LYSOZYME"/>
    <property type="match status" value="1"/>
</dbReference>
<evidence type="ECO:0000256" key="2">
    <source>
        <dbReference type="ARBA" id="ARBA00022729"/>
    </source>
</evidence>
<comment type="similarity">
    <text evidence="1">Belongs to the glycosyl hydrolase 25 family.</text>
</comment>
<dbReference type="Gene3D" id="3.20.20.80">
    <property type="entry name" value="Glycosidases"/>
    <property type="match status" value="1"/>
</dbReference>
<feature type="non-terminal residue" evidence="4">
    <location>
        <position position="443"/>
    </location>
</feature>
<dbReference type="PROSITE" id="PS51780">
    <property type="entry name" value="GW"/>
    <property type="match status" value="1"/>
</dbReference>
<dbReference type="PANTHER" id="PTHR34135:SF2">
    <property type="entry name" value="LYSOZYME"/>
    <property type="match status" value="1"/>
</dbReference>
<dbReference type="InterPro" id="IPR025987">
    <property type="entry name" value="GW_dom"/>
</dbReference>
<gene>
    <name evidence="4" type="ORF">OL233_07995</name>
</gene>
<reference evidence="4" key="1">
    <citation type="submission" date="2022-10" db="EMBL/GenBank/DDBJ databases">
        <title>Vagococcus sp. isolated from poultry meat.</title>
        <authorList>
            <person name="Johansson P."/>
            <person name="Bjorkroth J."/>
        </authorList>
    </citation>
    <scope>NUCLEOTIDE SEQUENCE</scope>
    <source>
        <strain evidence="4">PNs007</strain>
    </source>
</reference>
<feature type="domain" description="GW" evidence="3">
    <location>
        <begin position="327"/>
        <end position="405"/>
    </location>
</feature>
<dbReference type="Gene3D" id="2.30.30.170">
    <property type="match status" value="2"/>
</dbReference>
<dbReference type="InterPro" id="IPR002053">
    <property type="entry name" value="Glyco_hydro_25"/>
</dbReference>
<organism evidence="4 5">
    <name type="scientific">Vagococcus proximus</name>
    <dbReference type="NCBI Taxonomy" id="2991417"/>
    <lineage>
        <taxon>Bacteria</taxon>
        <taxon>Bacillati</taxon>
        <taxon>Bacillota</taxon>
        <taxon>Bacilli</taxon>
        <taxon>Lactobacillales</taxon>
        <taxon>Enterococcaceae</taxon>
        <taxon>Vagococcus</taxon>
    </lineage>
</organism>
<dbReference type="Proteomes" id="UP001147148">
    <property type="component" value="Unassembled WGS sequence"/>
</dbReference>
<evidence type="ECO:0000313" key="4">
    <source>
        <dbReference type="EMBL" id="MDF0480234.1"/>
    </source>
</evidence>